<accession>A0A1U7VXG1</accession>
<evidence type="ECO:0000313" key="3">
    <source>
        <dbReference type="RefSeq" id="XP_009769661.1"/>
    </source>
</evidence>
<reference evidence="2" key="1">
    <citation type="journal article" date="2013" name="Genome Biol.">
        <title>Reference genomes and transcriptomes of Nicotiana sylvestris and Nicotiana tomentosiformis.</title>
        <authorList>
            <person name="Sierro N."/>
            <person name="Battey J.N."/>
            <person name="Ouadi S."/>
            <person name="Bovet L."/>
            <person name="Goepfert S."/>
            <person name="Bakaher N."/>
            <person name="Peitsch M.C."/>
            <person name="Ivanov N.V."/>
        </authorList>
    </citation>
    <scope>NUCLEOTIDE SEQUENCE [LARGE SCALE GENOMIC DNA]</scope>
</reference>
<name>A0A1U7VXG1_NICSY</name>
<feature type="compositionally biased region" description="Basic and acidic residues" evidence="1">
    <location>
        <begin position="1"/>
        <end position="26"/>
    </location>
</feature>
<evidence type="ECO:0000256" key="1">
    <source>
        <dbReference type="SAM" id="MobiDB-lite"/>
    </source>
</evidence>
<proteinExistence type="predicted"/>
<gene>
    <name evidence="3" type="primary">LOC104220479</name>
</gene>
<organism evidence="2 3">
    <name type="scientific">Nicotiana sylvestris</name>
    <name type="common">Wood tobacco</name>
    <name type="synonym">South American tobacco</name>
    <dbReference type="NCBI Taxonomy" id="4096"/>
    <lineage>
        <taxon>Eukaryota</taxon>
        <taxon>Viridiplantae</taxon>
        <taxon>Streptophyta</taxon>
        <taxon>Embryophyta</taxon>
        <taxon>Tracheophyta</taxon>
        <taxon>Spermatophyta</taxon>
        <taxon>Magnoliopsida</taxon>
        <taxon>eudicotyledons</taxon>
        <taxon>Gunneridae</taxon>
        <taxon>Pentapetalae</taxon>
        <taxon>asterids</taxon>
        <taxon>lamiids</taxon>
        <taxon>Solanales</taxon>
        <taxon>Solanaceae</taxon>
        <taxon>Nicotianoideae</taxon>
        <taxon>Nicotianeae</taxon>
        <taxon>Nicotiana</taxon>
    </lineage>
</organism>
<dbReference type="AlphaFoldDB" id="A0A1U7VXG1"/>
<dbReference type="Proteomes" id="UP000189701">
    <property type="component" value="Unplaced"/>
</dbReference>
<reference evidence="3" key="2">
    <citation type="submission" date="2025-08" db="UniProtKB">
        <authorList>
            <consortium name="RefSeq"/>
        </authorList>
    </citation>
    <scope>IDENTIFICATION</scope>
    <source>
        <tissue evidence="3">Leaf</tissue>
    </source>
</reference>
<keyword evidence="2" id="KW-1185">Reference proteome</keyword>
<dbReference type="RefSeq" id="XP_009769661.1">
    <property type="nucleotide sequence ID" value="XM_009771359.1"/>
</dbReference>
<protein>
    <submittedName>
        <fullName evidence="3">Uncharacterized protein LOC104220479</fullName>
    </submittedName>
</protein>
<feature type="region of interest" description="Disordered" evidence="1">
    <location>
        <begin position="141"/>
        <end position="174"/>
    </location>
</feature>
<feature type="region of interest" description="Disordered" evidence="1">
    <location>
        <begin position="1"/>
        <end position="54"/>
    </location>
</feature>
<feature type="compositionally biased region" description="Basic residues" evidence="1">
    <location>
        <begin position="165"/>
        <end position="174"/>
    </location>
</feature>
<evidence type="ECO:0000313" key="2">
    <source>
        <dbReference type="Proteomes" id="UP000189701"/>
    </source>
</evidence>
<sequence>MEPAKSKEGNAERDEGDHDEDNEKCIAEVYKGNGKGPSHNEQGSKKNSKGPENGREYVPKGGCYFCEGSHWVSECSELRKFAAMIGNFAQAHKDDTGGTACIGGMRLESKPKVEDSKAYLGTMQMEHGDSKKSWTDIVEEDGELQNDGMLSDSDDAPSRGFKFASKARPRRAAK</sequence>